<evidence type="ECO:0000256" key="2">
    <source>
        <dbReference type="ARBA" id="ARBA00022840"/>
    </source>
</evidence>
<feature type="compositionally biased region" description="Polar residues" evidence="3">
    <location>
        <begin position="377"/>
        <end position="395"/>
    </location>
</feature>
<feature type="region of interest" description="Disordered" evidence="3">
    <location>
        <begin position="364"/>
        <end position="395"/>
    </location>
</feature>
<proteinExistence type="predicted"/>
<dbReference type="Pfam" id="PF03969">
    <property type="entry name" value="AFG1_ATPase"/>
    <property type="match status" value="1"/>
</dbReference>
<dbReference type="RefSeq" id="WP_216326792.1">
    <property type="nucleotide sequence ID" value="NZ_JAHKRT010000008.1"/>
</dbReference>
<name>A0ABS6BLJ7_9SPHN</name>
<dbReference type="EMBL" id="JAHKRT010000008">
    <property type="protein sequence ID" value="MBU3079184.1"/>
    <property type="molecule type" value="Genomic_DNA"/>
</dbReference>
<dbReference type="PANTHER" id="PTHR12169:SF6">
    <property type="entry name" value="AFG1-LIKE ATPASE"/>
    <property type="match status" value="1"/>
</dbReference>
<sequence length="395" mass="43658">MTTLLERYQALVGAGELRPDPDQQATAARLDRLAAELADPPSAGLMDRLLRRRPPTVRGLYLWGGVGRGKSMLMDLFYETATVEPRRRVHFHEFMLEVHQRLNHVRQHEAGDPIAPVAAALAAEARLLCFDEMVVNNMADAAILSRLFTALLDAGTTIVTTSNRPPRDLYKDGLNRELFLPFIALLEERLDVISLDGPTDYRLERLGGAPTWYVPNGPVATEALSRAFFRLTDYPVEDRAHVPSEELAIPGGRSIHVPKALKGVAVFSFRRLCGEPRGAADYIAIARHFHTVIIVGIPVMGPDKRNEAARFKTLVDAFYEHNVKLLAAADAEPAGLYPDGDGAFEFERTVSRLMEMQSQDYLASGHGVGRELESRPDPTSLSARNIKSRNTAQSG</sequence>
<evidence type="ECO:0000313" key="5">
    <source>
        <dbReference type="Proteomes" id="UP000776276"/>
    </source>
</evidence>
<reference evidence="4 5" key="1">
    <citation type="submission" date="2021-06" db="EMBL/GenBank/DDBJ databases">
        <title>Sphingomonas sp. XMGL2, whole genome shotgun sequencing project.</title>
        <authorList>
            <person name="Zhao G."/>
            <person name="Shen L."/>
        </authorList>
    </citation>
    <scope>NUCLEOTIDE SEQUENCE [LARGE SCALE GENOMIC DNA]</scope>
    <source>
        <strain evidence="4 5">XMGL2</strain>
    </source>
</reference>
<evidence type="ECO:0000313" key="4">
    <source>
        <dbReference type="EMBL" id="MBU3079184.1"/>
    </source>
</evidence>
<comment type="caution">
    <text evidence="4">The sequence shown here is derived from an EMBL/GenBank/DDBJ whole genome shotgun (WGS) entry which is preliminary data.</text>
</comment>
<organism evidence="4 5">
    <name type="scientific">Sphingomonas quercus</name>
    <dbReference type="NCBI Taxonomy" id="2842451"/>
    <lineage>
        <taxon>Bacteria</taxon>
        <taxon>Pseudomonadati</taxon>
        <taxon>Pseudomonadota</taxon>
        <taxon>Alphaproteobacteria</taxon>
        <taxon>Sphingomonadales</taxon>
        <taxon>Sphingomonadaceae</taxon>
        <taxon>Sphingomonas</taxon>
    </lineage>
</organism>
<dbReference type="InterPro" id="IPR005654">
    <property type="entry name" value="ATPase_AFG1-like"/>
</dbReference>
<keyword evidence="5" id="KW-1185">Reference proteome</keyword>
<gene>
    <name evidence="4" type="ORF">KOF26_15095</name>
</gene>
<dbReference type="NCBIfam" id="NF040713">
    <property type="entry name" value="ZapE"/>
    <property type="match status" value="1"/>
</dbReference>
<accession>A0ABS6BLJ7</accession>
<dbReference type="PANTHER" id="PTHR12169">
    <property type="entry name" value="ATPASE N2B"/>
    <property type="match status" value="1"/>
</dbReference>
<evidence type="ECO:0000256" key="3">
    <source>
        <dbReference type="SAM" id="MobiDB-lite"/>
    </source>
</evidence>
<evidence type="ECO:0000256" key="1">
    <source>
        <dbReference type="ARBA" id="ARBA00022741"/>
    </source>
</evidence>
<dbReference type="Proteomes" id="UP000776276">
    <property type="component" value="Unassembled WGS sequence"/>
</dbReference>
<protein>
    <submittedName>
        <fullName evidence="4">AFG1 family ATPase</fullName>
    </submittedName>
</protein>
<keyword evidence="1" id="KW-0547">Nucleotide-binding</keyword>
<keyword evidence="2" id="KW-0067">ATP-binding</keyword>